<accession>A0A2P4WVW8</accession>
<dbReference type="OrthoDB" id="6339427at2759"/>
<dbReference type="InterPro" id="IPR020846">
    <property type="entry name" value="MFS_dom"/>
</dbReference>
<evidence type="ECO:0000256" key="4">
    <source>
        <dbReference type="ARBA" id="ARBA00022448"/>
    </source>
</evidence>
<comment type="catalytic activity">
    <reaction evidence="10">
        <text>D-xylose(out) = D-xylose(in)</text>
        <dbReference type="Rhea" id="RHEA:78427"/>
        <dbReference type="ChEBI" id="CHEBI:53455"/>
    </reaction>
    <physiologicalReaction direction="left-to-right" evidence="10">
        <dbReference type="Rhea" id="RHEA:78428"/>
    </physiologicalReaction>
</comment>
<evidence type="ECO:0000256" key="5">
    <source>
        <dbReference type="ARBA" id="ARBA00022692"/>
    </source>
</evidence>
<dbReference type="AlphaFoldDB" id="A0A2P4WVW8"/>
<dbReference type="PANTHER" id="PTHR48020:SF12">
    <property type="entry name" value="PROTON MYO-INOSITOL COTRANSPORTER"/>
    <property type="match status" value="1"/>
</dbReference>
<proteinExistence type="inferred from homology"/>
<evidence type="ECO:0000256" key="1">
    <source>
        <dbReference type="ARBA" id="ARBA00004141"/>
    </source>
</evidence>
<feature type="domain" description="RWD" evidence="18">
    <location>
        <begin position="388"/>
        <end position="512"/>
    </location>
</feature>
<dbReference type="EMBL" id="NCKW01020731">
    <property type="protein sequence ID" value="POM57438.1"/>
    <property type="molecule type" value="Genomic_DNA"/>
</dbReference>
<evidence type="ECO:0000256" key="13">
    <source>
        <dbReference type="ARBA" id="ARBA00044710"/>
    </source>
</evidence>
<dbReference type="PROSITE" id="PS00216">
    <property type="entry name" value="SUGAR_TRANSPORT_1"/>
    <property type="match status" value="1"/>
</dbReference>
<feature type="compositionally biased region" description="Basic residues" evidence="15">
    <location>
        <begin position="675"/>
        <end position="688"/>
    </location>
</feature>
<comment type="catalytic activity">
    <reaction evidence="8">
        <text>D-galactose(in) = D-galactose(out)</text>
        <dbReference type="Rhea" id="RHEA:34915"/>
        <dbReference type="ChEBI" id="CHEBI:4139"/>
    </reaction>
    <physiologicalReaction direction="right-to-left" evidence="8">
        <dbReference type="Rhea" id="RHEA:34917"/>
    </physiologicalReaction>
</comment>
<feature type="transmembrane region" description="Helical" evidence="16">
    <location>
        <begin position="254"/>
        <end position="273"/>
    </location>
</feature>
<evidence type="ECO:0000256" key="15">
    <source>
        <dbReference type="SAM" id="MobiDB-lite"/>
    </source>
</evidence>
<feature type="domain" description="Major facilitator superfamily (MFS) profile" evidence="17">
    <location>
        <begin position="1"/>
        <end position="339"/>
    </location>
</feature>
<dbReference type="PROSITE" id="PS00217">
    <property type="entry name" value="SUGAR_TRANSPORT_2"/>
    <property type="match status" value="1"/>
</dbReference>
<evidence type="ECO:0000313" key="19">
    <source>
        <dbReference type="EMBL" id="POM57438.1"/>
    </source>
</evidence>
<dbReference type="SUPFAM" id="SSF103473">
    <property type="entry name" value="MFS general substrate transporter"/>
    <property type="match status" value="1"/>
</dbReference>
<gene>
    <name evidence="19" type="ORF">PHPALM_38049</name>
</gene>
<name>A0A2P4WVW8_9STRA</name>
<dbReference type="Proteomes" id="UP000237271">
    <property type="component" value="Unassembled WGS sequence"/>
</dbReference>
<evidence type="ECO:0000256" key="2">
    <source>
        <dbReference type="ARBA" id="ARBA00010992"/>
    </source>
</evidence>
<dbReference type="InterPro" id="IPR016135">
    <property type="entry name" value="UBQ-conjugating_enzyme/RWD"/>
</dbReference>
<keyword evidence="5 16" id="KW-0812">Transmembrane</keyword>
<comment type="catalytic activity">
    <reaction evidence="12">
        <text>D-glucosamine(out) = D-glucosamine(in)</text>
        <dbReference type="Rhea" id="RHEA:78423"/>
        <dbReference type="ChEBI" id="CHEBI:58723"/>
    </reaction>
    <physiologicalReaction direction="left-to-right" evidence="12">
        <dbReference type="Rhea" id="RHEA:78424"/>
    </physiologicalReaction>
</comment>
<keyword evidence="6 16" id="KW-1133">Transmembrane helix</keyword>
<dbReference type="Pfam" id="PF00083">
    <property type="entry name" value="Sugar_tr"/>
    <property type="match status" value="2"/>
</dbReference>
<dbReference type="PROSITE" id="PS50908">
    <property type="entry name" value="RWD"/>
    <property type="match status" value="1"/>
</dbReference>
<evidence type="ECO:0000256" key="3">
    <source>
        <dbReference type="ARBA" id="ARBA00011738"/>
    </source>
</evidence>
<comment type="caution">
    <text evidence="19">The sequence shown here is derived from an EMBL/GenBank/DDBJ whole genome shotgun (WGS) entry which is preliminary data.</text>
</comment>
<evidence type="ECO:0000256" key="11">
    <source>
        <dbReference type="ARBA" id="ARBA00044662"/>
    </source>
</evidence>
<dbReference type="InterPro" id="IPR059181">
    <property type="entry name" value="RWDD2A-B_C"/>
</dbReference>
<dbReference type="GO" id="GO:0022857">
    <property type="term" value="F:transmembrane transporter activity"/>
    <property type="evidence" value="ECO:0007669"/>
    <property type="project" value="InterPro"/>
</dbReference>
<evidence type="ECO:0000256" key="7">
    <source>
        <dbReference type="ARBA" id="ARBA00023136"/>
    </source>
</evidence>
<dbReference type="SUPFAM" id="SSF54495">
    <property type="entry name" value="UBC-like"/>
    <property type="match status" value="1"/>
</dbReference>
<dbReference type="Gene3D" id="3.10.110.10">
    <property type="entry name" value="Ubiquitin Conjugating Enzyme"/>
    <property type="match status" value="1"/>
</dbReference>
<keyword evidence="7 16" id="KW-0472">Membrane</keyword>
<feature type="transmembrane region" description="Helical" evidence="16">
    <location>
        <begin position="191"/>
        <end position="209"/>
    </location>
</feature>
<reference evidence="19 20" key="1">
    <citation type="journal article" date="2017" name="Genome Biol. Evol.">
        <title>Phytophthora megakarya and P. palmivora, closely related causal agents of cacao black pod rot, underwent increases in genome sizes and gene numbers by different mechanisms.</title>
        <authorList>
            <person name="Ali S.S."/>
            <person name="Shao J."/>
            <person name="Lary D.J."/>
            <person name="Kronmiller B."/>
            <person name="Shen D."/>
            <person name="Strem M.D."/>
            <person name="Amoako-Attah I."/>
            <person name="Akrofi A.Y."/>
            <person name="Begoude B.A."/>
            <person name="Ten Hoopen G.M."/>
            <person name="Coulibaly K."/>
            <person name="Kebe B.I."/>
            <person name="Melnick R.L."/>
            <person name="Guiltinan M.J."/>
            <person name="Tyler B.M."/>
            <person name="Meinhardt L.W."/>
            <person name="Bailey B.A."/>
        </authorList>
    </citation>
    <scope>NUCLEOTIDE SEQUENCE [LARGE SCALE GENOMIC DNA]</scope>
    <source>
        <strain evidence="20">sbr112.9</strain>
    </source>
</reference>
<dbReference type="InterPro" id="IPR006575">
    <property type="entry name" value="RWD_dom"/>
</dbReference>
<evidence type="ECO:0000256" key="12">
    <source>
        <dbReference type="ARBA" id="ARBA00044668"/>
    </source>
</evidence>
<keyword evidence="20" id="KW-1185">Reference proteome</keyword>
<protein>
    <recommendedName>
        <fullName evidence="14">Hexose transporter 1</fullName>
    </recommendedName>
</protein>
<keyword evidence="4" id="KW-0813">Transport</keyword>
<comment type="subcellular location">
    <subcellularLocation>
        <location evidence="1">Membrane</location>
        <topology evidence="1">Multi-pass membrane protein</topology>
    </subcellularLocation>
</comment>
<dbReference type="InterPro" id="IPR010541">
    <property type="entry name" value="Prp3_C"/>
</dbReference>
<feature type="transmembrane region" description="Helical" evidence="16">
    <location>
        <begin position="216"/>
        <end position="238"/>
    </location>
</feature>
<feature type="transmembrane region" description="Helical" evidence="16">
    <location>
        <begin position="31"/>
        <end position="50"/>
    </location>
</feature>
<dbReference type="PRINTS" id="PR00171">
    <property type="entry name" value="SUGRTRNSPORT"/>
</dbReference>
<dbReference type="InterPro" id="IPR005829">
    <property type="entry name" value="Sugar_transporter_CS"/>
</dbReference>
<dbReference type="Pfam" id="PF05773">
    <property type="entry name" value="RWD"/>
    <property type="match status" value="1"/>
</dbReference>
<evidence type="ECO:0000256" key="14">
    <source>
        <dbReference type="ARBA" id="ARBA00044780"/>
    </source>
</evidence>
<evidence type="ECO:0000256" key="16">
    <source>
        <dbReference type="SAM" id="Phobius"/>
    </source>
</evidence>
<feature type="transmembrane region" description="Helical" evidence="16">
    <location>
        <begin position="147"/>
        <end position="171"/>
    </location>
</feature>
<comment type="catalytic activity">
    <reaction evidence="11">
        <text>D-mannose(out) = D-mannose(in)</text>
        <dbReference type="Rhea" id="RHEA:78391"/>
        <dbReference type="ChEBI" id="CHEBI:4208"/>
    </reaction>
    <physiologicalReaction direction="left-to-right" evidence="11">
        <dbReference type="Rhea" id="RHEA:78392"/>
    </physiologicalReaction>
</comment>
<dbReference type="Pfam" id="PF06544">
    <property type="entry name" value="Prp3_C"/>
    <property type="match status" value="1"/>
</dbReference>
<evidence type="ECO:0000256" key="8">
    <source>
        <dbReference type="ARBA" id="ARBA00044637"/>
    </source>
</evidence>
<feature type="region of interest" description="Disordered" evidence="15">
    <location>
        <begin position="666"/>
        <end position="688"/>
    </location>
</feature>
<sequence>MLGAVIGSLVGGVAADWYECNDVIGRKPANLITAALFLAGSLFMTFAGSLHSMLIGRFIAGLAVGSSGPCVSTYVAEVAQPKTRGALVTINEKYRTKEASAVLKRLLYSDEASQQIIQAHLDVGTFHESFFHAMSELVTDELTRKRVLFCVAIAFCHILTAANAMLYYSSYILDELQTGNTHPVSPLSKEIWVGIAKLAGVCLAVAVVDRVGRRPLLIIGTTMMLICHFIFAVCFWTLSSTHSEIVQTIGELNLYVFIFAWNLSWAPLMWVVCSELLPDEFRSIGMGLTFGMFWLGSAVVNQTLLSIFQAFGTGNAFVLYTSLTSASLCFVYFKVPETTGLSFEQIALLFNERVAHVVNARDTSHILQHFTLSMDVNGVSSAVQQQLEELECMLSIFPDDKEMKVDLAAKEALEEFVTERNVAARPGCRIQYTLYFKDLPFGREVPTLTLTCPVGYPEVDPMVFEVKCPQLARVEMEKLNKELVEVATAACAAQEVVGLQLYLQMQGFLSQVQSNTSFDGQSQEIAVVAEELSKPLVLGRRAIYFHHIIASNKRRVVKEWAIELELGGFSKIGWPGVVIVEGAELNVQEYVRRLQHLRWKQITVRGEQTEEIQDGGLDKLRRMPRNFHEFPENGMSDLAAACRTAGLEELFLTTMKIYSKLDDKEVQASAENASTKKKSKRNRQKSET</sequence>
<dbReference type="InterPro" id="IPR003663">
    <property type="entry name" value="Sugar/inositol_transpt"/>
</dbReference>
<dbReference type="PROSITE" id="PS50850">
    <property type="entry name" value="MFS"/>
    <property type="match status" value="1"/>
</dbReference>
<comment type="similarity">
    <text evidence="2">Belongs to the major facilitator superfamily. Sugar transporter (TC 2.A.1.1) family.</text>
</comment>
<dbReference type="InterPro" id="IPR005828">
    <property type="entry name" value="MFS_sugar_transport-like"/>
</dbReference>
<evidence type="ECO:0000259" key="17">
    <source>
        <dbReference type="PROSITE" id="PS50850"/>
    </source>
</evidence>
<dbReference type="CDD" id="cd24163">
    <property type="entry name" value="RWDD2_C"/>
    <property type="match status" value="1"/>
</dbReference>
<comment type="catalytic activity">
    <reaction evidence="9">
        <text>D-glucose(out) = D-glucose(in)</text>
        <dbReference type="Rhea" id="RHEA:60376"/>
        <dbReference type="ChEBI" id="CHEBI:4167"/>
    </reaction>
    <physiologicalReaction direction="left-to-right" evidence="9">
        <dbReference type="Rhea" id="RHEA:60377"/>
    </physiologicalReaction>
</comment>
<organism evidence="19 20">
    <name type="scientific">Phytophthora palmivora</name>
    <dbReference type="NCBI Taxonomy" id="4796"/>
    <lineage>
        <taxon>Eukaryota</taxon>
        <taxon>Sar</taxon>
        <taxon>Stramenopiles</taxon>
        <taxon>Oomycota</taxon>
        <taxon>Peronosporomycetes</taxon>
        <taxon>Peronosporales</taxon>
        <taxon>Peronosporaceae</taxon>
        <taxon>Phytophthora</taxon>
    </lineage>
</organism>
<dbReference type="InterPro" id="IPR050814">
    <property type="entry name" value="Myo-inositol_Transporter"/>
</dbReference>
<evidence type="ECO:0000256" key="10">
    <source>
        <dbReference type="ARBA" id="ARBA00044656"/>
    </source>
</evidence>
<dbReference type="PANTHER" id="PTHR48020">
    <property type="entry name" value="PROTON MYO-INOSITOL COTRANSPORTER"/>
    <property type="match status" value="1"/>
</dbReference>
<dbReference type="Gene3D" id="1.20.1250.20">
    <property type="entry name" value="MFS general substrate transporter like domains"/>
    <property type="match status" value="2"/>
</dbReference>
<feature type="transmembrane region" description="Helical" evidence="16">
    <location>
        <begin position="285"/>
        <end position="311"/>
    </location>
</feature>
<evidence type="ECO:0000313" key="20">
    <source>
        <dbReference type="Proteomes" id="UP000237271"/>
    </source>
</evidence>
<comment type="catalytic activity">
    <reaction evidence="13">
        <text>D-fructose(out) = D-fructose(in)</text>
        <dbReference type="Rhea" id="RHEA:60372"/>
        <dbReference type="ChEBI" id="CHEBI:37721"/>
    </reaction>
    <physiologicalReaction direction="left-to-right" evidence="13">
        <dbReference type="Rhea" id="RHEA:60373"/>
    </physiologicalReaction>
</comment>
<comment type="subunit">
    <text evidence="3">Homodimer.</text>
</comment>
<dbReference type="GO" id="GO:0016020">
    <property type="term" value="C:membrane"/>
    <property type="evidence" value="ECO:0007669"/>
    <property type="project" value="UniProtKB-SubCell"/>
</dbReference>
<evidence type="ECO:0000259" key="18">
    <source>
        <dbReference type="PROSITE" id="PS50908"/>
    </source>
</evidence>
<evidence type="ECO:0000256" key="6">
    <source>
        <dbReference type="ARBA" id="ARBA00022989"/>
    </source>
</evidence>
<dbReference type="InterPro" id="IPR036259">
    <property type="entry name" value="MFS_trans_sf"/>
</dbReference>
<evidence type="ECO:0000256" key="9">
    <source>
        <dbReference type="ARBA" id="ARBA00044648"/>
    </source>
</evidence>